<dbReference type="Proteomes" id="UP001623232">
    <property type="component" value="Chromosome"/>
</dbReference>
<dbReference type="RefSeq" id="WP_406644629.1">
    <property type="nucleotide sequence ID" value="NZ_CP123584.1"/>
</dbReference>
<feature type="domain" description="HTH araC/xylS-type" evidence="4">
    <location>
        <begin position="193"/>
        <end position="291"/>
    </location>
</feature>
<organism evidence="5 6">
    <name type="scientific">Aliisedimentitalea scapharcae</name>
    <dbReference type="NCBI Taxonomy" id="1524259"/>
    <lineage>
        <taxon>Bacteria</taxon>
        <taxon>Pseudomonadati</taxon>
        <taxon>Pseudomonadota</taxon>
        <taxon>Alphaproteobacteria</taxon>
        <taxon>Rhodobacterales</taxon>
        <taxon>Roseobacteraceae</taxon>
        <taxon>Aliisedimentitalea</taxon>
    </lineage>
</organism>
<dbReference type="InterPro" id="IPR009594">
    <property type="entry name" value="Tscrpt_reg_HTH_AraC_N"/>
</dbReference>
<reference evidence="5 6" key="1">
    <citation type="submission" date="2023-04" db="EMBL/GenBank/DDBJ databases">
        <title>Complete genome sequence of Alisedimentitalea scapharcae.</title>
        <authorList>
            <person name="Rong J.-C."/>
            <person name="Yi M.-L."/>
            <person name="Zhao Q."/>
        </authorList>
    </citation>
    <scope>NUCLEOTIDE SEQUENCE [LARGE SCALE GENOMIC DNA]</scope>
    <source>
        <strain evidence="5 6">KCTC 42119</strain>
    </source>
</reference>
<keyword evidence="3" id="KW-0804">Transcription</keyword>
<evidence type="ECO:0000313" key="6">
    <source>
        <dbReference type="Proteomes" id="UP001623232"/>
    </source>
</evidence>
<dbReference type="Pfam" id="PF12833">
    <property type="entry name" value="HTH_18"/>
    <property type="match status" value="1"/>
</dbReference>
<dbReference type="SUPFAM" id="SSF46689">
    <property type="entry name" value="Homeodomain-like"/>
    <property type="match status" value="2"/>
</dbReference>
<evidence type="ECO:0000259" key="4">
    <source>
        <dbReference type="PROSITE" id="PS01124"/>
    </source>
</evidence>
<dbReference type="EMBL" id="CP123584">
    <property type="protein sequence ID" value="WZK87381.1"/>
    <property type="molecule type" value="Genomic_DNA"/>
</dbReference>
<dbReference type="PROSITE" id="PS00041">
    <property type="entry name" value="HTH_ARAC_FAMILY_1"/>
    <property type="match status" value="1"/>
</dbReference>
<keyword evidence="1" id="KW-0805">Transcription regulation</keyword>
<evidence type="ECO:0000256" key="3">
    <source>
        <dbReference type="ARBA" id="ARBA00023163"/>
    </source>
</evidence>
<dbReference type="SMART" id="SM00342">
    <property type="entry name" value="HTH_ARAC"/>
    <property type="match status" value="1"/>
</dbReference>
<evidence type="ECO:0000256" key="1">
    <source>
        <dbReference type="ARBA" id="ARBA00023015"/>
    </source>
</evidence>
<dbReference type="Pfam" id="PF06719">
    <property type="entry name" value="AraC_N"/>
    <property type="match status" value="1"/>
</dbReference>
<keyword evidence="2" id="KW-0238">DNA-binding</keyword>
<dbReference type="PANTHER" id="PTHR43436:SF1">
    <property type="entry name" value="TRANSCRIPTIONAL REGULATORY PROTEIN"/>
    <property type="match status" value="1"/>
</dbReference>
<protein>
    <submittedName>
        <fullName evidence="5">AraC family transcriptional regulator</fullName>
    </submittedName>
</protein>
<sequence>MVPQDLISDVAAYVRDQDALETGCETGVGGLFAFCSEKPTEFQAMIYEPIMCLVLQGAKEAHLEDRTVRYGAGKSLIVSHALPVMAGVMDASPDKPYVSLALQLDLATVRSLYDEIGTLTGPDHGSHSMSVADGDAALFDAVGRLFRLAHDPMEVQALAPLVLKEIHFRLLRAQHGGMLRQLLLHESPASRIAKAIAMIREQYKSPLPVTDLAAEAGMSQSTFHEHFKALTSTTPLQYQKELRLMEARRLLLGGSKSVASAAYDVGYESPTQFSREYVRKFGVPPRHEKVPSAAAAS</sequence>
<evidence type="ECO:0000313" key="5">
    <source>
        <dbReference type="EMBL" id="WZK87381.1"/>
    </source>
</evidence>
<dbReference type="Gene3D" id="1.10.10.60">
    <property type="entry name" value="Homeodomain-like"/>
    <property type="match status" value="2"/>
</dbReference>
<dbReference type="PROSITE" id="PS01124">
    <property type="entry name" value="HTH_ARAC_FAMILY_2"/>
    <property type="match status" value="1"/>
</dbReference>
<gene>
    <name evidence="5" type="ORF">QEZ52_12200</name>
</gene>
<evidence type="ECO:0000256" key="2">
    <source>
        <dbReference type="ARBA" id="ARBA00023125"/>
    </source>
</evidence>
<name>A0ABZ2XRT0_9RHOB</name>
<dbReference type="InterPro" id="IPR018060">
    <property type="entry name" value="HTH_AraC"/>
</dbReference>
<dbReference type="InterPro" id="IPR009057">
    <property type="entry name" value="Homeodomain-like_sf"/>
</dbReference>
<dbReference type="PANTHER" id="PTHR43436">
    <property type="entry name" value="ARAC-FAMILY TRANSCRIPTIONAL REGULATOR"/>
    <property type="match status" value="1"/>
</dbReference>
<proteinExistence type="predicted"/>
<accession>A0ABZ2XRT0</accession>
<keyword evidence="6" id="KW-1185">Reference proteome</keyword>
<dbReference type="InterPro" id="IPR018062">
    <property type="entry name" value="HTH_AraC-typ_CS"/>
</dbReference>